<comment type="caution">
    <text evidence="10">The sequence shown here is derived from an EMBL/GenBank/DDBJ whole genome shotgun (WGS) entry which is preliminary data.</text>
</comment>
<evidence type="ECO:0000259" key="8">
    <source>
        <dbReference type="PROSITE" id="PS50026"/>
    </source>
</evidence>
<dbReference type="FunFam" id="2.10.25.10:FF:000321">
    <property type="entry name" value="Protein delta homolog 1"/>
    <property type="match status" value="1"/>
</dbReference>
<dbReference type="InterPro" id="IPR001881">
    <property type="entry name" value="EGF-like_Ca-bd_dom"/>
</dbReference>
<feature type="region of interest" description="Disordered" evidence="7">
    <location>
        <begin position="271"/>
        <end position="308"/>
    </location>
</feature>
<name>A0A3M7RP51_BRAPC</name>
<evidence type="ECO:0000256" key="7">
    <source>
        <dbReference type="SAM" id="MobiDB-lite"/>
    </source>
</evidence>
<evidence type="ECO:0000313" key="10">
    <source>
        <dbReference type="EMBL" id="RNA25115.1"/>
    </source>
</evidence>
<feature type="compositionally biased region" description="Low complexity" evidence="7">
    <location>
        <begin position="287"/>
        <end position="299"/>
    </location>
</feature>
<keyword evidence="5" id="KW-0325">Glycoprotein</keyword>
<dbReference type="InterPro" id="IPR051022">
    <property type="entry name" value="Notch_Cell-Fate_Det"/>
</dbReference>
<dbReference type="STRING" id="10195.A0A3M7RP51"/>
<dbReference type="AlphaFoldDB" id="A0A3M7RP51"/>
<feature type="disulfide bond" evidence="6">
    <location>
        <begin position="76"/>
        <end position="85"/>
    </location>
</feature>
<dbReference type="PROSITE" id="PS50026">
    <property type="entry name" value="EGF_3"/>
    <property type="match status" value="3"/>
</dbReference>
<keyword evidence="2" id="KW-0732">Signal</keyword>
<evidence type="ECO:0000256" key="3">
    <source>
        <dbReference type="ARBA" id="ARBA00022737"/>
    </source>
</evidence>
<dbReference type="GO" id="GO:0045893">
    <property type="term" value="P:positive regulation of DNA-templated transcription"/>
    <property type="evidence" value="ECO:0007669"/>
    <property type="project" value="InterPro"/>
</dbReference>
<dbReference type="InterPro" id="IPR000742">
    <property type="entry name" value="EGF"/>
</dbReference>
<organism evidence="10 11">
    <name type="scientific">Brachionus plicatilis</name>
    <name type="common">Marine rotifer</name>
    <name type="synonym">Brachionus muelleri</name>
    <dbReference type="NCBI Taxonomy" id="10195"/>
    <lineage>
        <taxon>Eukaryota</taxon>
        <taxon>Metazoa</taxon>
        <taxon>Spiralia</taxon>
        <taxon>Gnathifera</taxon>
        <taxon>Rotifera</taxon>
        <taxon>Eurotatoria</taxon>
        <taxon>Monogononta</taxon>
        <taxon>Pseudotrocha</taxon>
        <taxon>Ploima</taxon>
        <taxon>Brachionidae</taxon>
        <taxon>Brachionus</taxon>
    </lineage>
</organism>
<protein>
    <submittedName>
        <fullName evidence="10">von Willebrand factor type EGF and pentraxin domain-containing 1</fullName>
    </submittedName>
</protein>
<reference evidence="10 11" key="1">
    <citation type="journal article" date="2018" name="Sci. Rep.">
        <title>Genomic signatures of local adaptation to the degree of environmental predictability in rotifers.</title>
        <authorList>
            <person name="Franch-Gras L."/>
            <person name="Hahn C."/>
            <person name="Garcia-Roger E.M."/>
            <person name="Carmona M.J."/>
            <person name="Serra M."/>
            <person name="Gomez A."/>
        </authorList>
    </citation>
    <scope>NUCLEOTIDE SEQUENCE [LARGE SCALE GENOMIC DNA]</scope>
    <source>
        <strain evidence="10">HYR1</strain>
    </source>
</reference>
<dbReference type="CDD" id="cd00054">
    <property type="entry name" value="EGF_CA"/>
    <property type="match status" value="1"/>
</dbReference>
<dbReference type="Pfam" id="PF04814">
    <property type="entry name" value="HNF-1_N"/>
    <property type="match status" value="1"/>
</dbReference>
<feature type="domain" description="EGF-like" evidence="8">
    <location>
        <begin position="127"/>
        <end position="164"/>
    </location>
</feature>
<comment type="caution">
    <text evidence="6">Lacks conserved residue(s) required for the propagation of feature annotation.</text>
</comment>
<keyword evidence="3" id="KW-0677">Repeat</keyword>
<keyword evidence="4 6" id="KW-1015">Disulfide bond</keyword>
<evidence type="ECO:0000256" key="2">
    <source>
        <dbReference type="ARBA" id="ARBA00022729"/>
    </source>
</evidence>
<evidence type="ECO:0000256" key="4">
    <source>
        <dbReference type="ARBA" id="ARBA00023157"/>
    </source>
</evidence>
<dbReference type="InterPro" id="IPR044866">
    <property type="entry name" value="HNF_P1"/>
</dbReference>
<feature type="disulfide bond" evidence="6">
    <location>
        <begin position="57"/>
        <end position="74"/>
    </location>
</feature>
<gene>
    <name evidence="10" type="ORF">BpHYR1_046583</name>
</gene>
<feature type="domain" description="EGF-like" evidence="8">
    <location>
        <begin position="88"/>
        <end position="125"/>
    </location>
</feature>
<dbReference type="GO" id="GO:0005634">
    <property type="term" value="C:nucleus"/>
    <property type="evidence" value="ECO:0007669"/>
    <property type="project" value="InterPro"/>
</dbReference>
<proteinExistence type="predicted"/>
<keyword evidence="1 6" id="KW-0245">EGF-like domain</keyword>
<evidence type="ECO:0000259" key="9">
    <source>
        <dbReference type="PROSITE" id="PS51937"/>
    </source>
</evidence>
<evidence type="ECO:0000313" key="11">
    <source>
        <dbReference type="Proteomes" id="UP000276133"/>
    </source>
</evidence>
<dbReference type="PROSITE" id="PS51937">
    <property type="entry name" value="HNF_P1"/>
    <property type="match status" value="1"/>
</dbReference>
<dbReference type="PROSITE" id="PS00022">
    <property type="entry name" value="EGF_1"/>
    <property type="match status" value="2"/>
</dbReference>
<dbReference type="SUPFAM" id="SSF57196">
    <property type="entry name" value="EGF/Laminin"/>
    <property type="match status" value="2"/>
</dbReference>
<accession>A0A3M7RP51</accession>
<keyword evidence="11" id="KW-1185">Reference proteome</keyword>
<dbReference type="Pfam" id="PF00008">
    <property type="entry name" value="EGF"/>
    <property type="match status" value="1"/>
</dbReference>
<sequence>MSTEKNAGINQNSLSTLSSLVIASDNLETTYLESNNIAGYLELMITKLDLNNCLTNCSNNGRCKFGRERQTLVCECFGNFIGSSCHKDKRACSSNPCLNNGTCTNEQGGFRCQCMKEYYFGTNCEKEIDLCANETCSKNGVCVVKENHEILCECFNLYSGEKCEIESRELLIKKNDKEVIEKLFSNVMSTNSTLLFSIEQWELTRRLRNSGLTKDQVCQAFDDLDRMDKEFGSLYNVPASQAVSLSKQNEILNKNIQLLLNSQNSLIAQQQQQFQQLNKGPAGNKASTNSQSSNSSENSNGGGPTSAVTIVNNHFASVIDPEAENKEIEEFR</sequence>
<dbReference type="SMART" id="SM00179">
    <property type="entry name" value="EGF_CA"/>
    <property type="match status" value="1"/>
</dbReference>
<feature type="disulfide bond" evidence="6">
    <location>
        <begin position="154"/>
        <end position="163"/>
    </location>
</feature>
<dbReference type="OrthoDB" id="382013at2759"/>
<dbReference type="EMBL" id="REGN01002974">
    <property type="protein sequence ID" value="RNA25115.1"/>
    <property type="molecule type" value="Genomic_DNA"/>
</dbReference>
<dbReference type="PANTHER" id="PTHR24049">
    <property type="entry name" value="CRUMBS FAMILY MEMBER"/>
    <property type="match status" value="1"/>
</dbReference>
<dbReference type="Gene3D" id="2.10.25.10">
    <property type="entry name" value="Laminin"/>
    <property type="match status" value="2"/>
</dbReference>
<evidence type="ECO:0000256" key="1">
    <source>
        <dbReference type="ARBA" id="ARBA00022536"/>
    </source>
</evidence>
<dbReference type="SMART" id="SM00181">
    <property type="entry name" value="EGF"/>
    <property type="match status" value="3"/>
</dbReference>
<feature type="domain" description="EGF-like" evidence="8">
    <location>
        <begin position="49"/>
        <end position="86"/>
    </location>
</feature>
<evidence type="ECO:0000256" key="6">
    <source>
        <dbReference type="PROSITE-ProRule" id="PRU00076"/>
    </source>
</evidence>
<dbReference type="Proteomes" id="UP000276133">
    <property type="component" value="Unassembled WGS sequence"/>
</dbReference>
<dbReference type="GO" id="GO:0005509">
    <property type="term" value="F:calcium ion binding"/>
    <property type="evidence" value="ECO:0007669"/>
    <property type="project" value="InterPro"/>
</dbReference>
<feature type="domain" description="HNF-p1" evidence="9">
    <location>
        <begin position="192"/>
        <end position="223"/>
    </location>
</feature>
<feature type="disulfide bond" evidence="6">
    <location>
        <begin position="53"/>
        <end position="63"/>
    </location>
</feature>
<dbReference type="InterPro" id="IPR006899">
    <property type="entry name" value="HNF-1_N"/>
</dbReference>
<feature type="non-terminal residue" evidence="10">
    <location>
        <position position="332"/>
    </location>
</feature>
<dbReference type="InterPro" id="IPR000152">
    <property type="entry name" value="EGF-type_Asp/Asn_hydroxyl_site"/>
</dbReference>
<dbReference type="PROSITE" id="PS00010">
    <property type="entry name" value="ASX_HYDROXYL"/>
    <property type="match status" value="1"/>
</dbReference>
<evidence type="ECO:0000256" key="5">
    <source>
        <dbReference type="ARBA" id="ARBA00023180"/>
    </source>
</evidence>